<evidence type="ECO:0000256" key="1">
    <source>
        <dbReference type="ARBA" id="ARBA00004651"/>
    </source>
</evidence>
<dbReference type="Proteomes" id="UP000215027">
    <property type="component" value="Chromosome I"/>
</dbReference>
<gene>
    <name evidence="9" type="ORF">CFX0092_A3407</name>
</gene>
<dbReference type="PANTHER" id="PTHR21716">
    <property type="entry name" value="TRANSMEMBRANE PROTEIN"/>
    <property type="match status" value="1"/>
</dbReference>
<dbReference type="EMBL" id="LN890655">
    <property type="protein sequence ID" value="CUS05285.2"/>
    <property type="molecule type" value="Genomic_DNA"/>
</dbReference>
<dbReference type="GO" id="GO:0055085">
    <property type="term" value="P:transmembrane transport"/>
    <property type="evidence" value="ECO:0007669"/>
    <property type="project" value="TreeGrafter"/>
</dbReference>
<keyword evidence="5 8" id="KW-0812">Transmembrane</keyword>
<feature type="transmembrane region" description="Helical" evidence="8">
    <location>
        <begin position="294"/>
        <end position="310"/>
    </location>
</feature>
<evidence type="ECO:0000313" key="9">
    <source>
        <dbReference type="EMBL" id="CUS05285.2"/>
    </source>
</evidence>
<feature type="transmembrane region" description="Helical" evidence="8">
    <location>
        <begin position="230"/>
        <end position="249"/>
    </location>
</feature>
<dbReference type="OrthoDB" id="9793390at2"/>
<comment type="similarity">
    <text evidence="2">Belongs to the autoinducer-2 exporter (AI-2E) (TC 2.A.86) family.</text>
</comment>
<evidence type="ECO:0000256" key="3">
    <source>
        <dbReference type="ARBA" id="ARBA00022448"/>
    </source>
</evidence>
<dbReference type="InterPro" id="IPR002549">
    <property type="entry name" value="AI-2E-like"/>
</dbReference>
<dbReference type="AlphaFoldDB" id="A0A160T828"/>
<name>A0A160T828_9CHLR</name>
<accession>A0A160T828</accession>
<evidence type="ECO:0000256" key="7">
    <source>
        <dbReference type="ARBA" id="ARBA00023136"/>
    </source>
</evidence>
<evidence type="ECO:0008006" key="11">
    <source>
        <dbReference type="Google" id="ProtNLM"/>
    </source>
</evidence>
<evidence type="ECO:0000256" key="2">
    <source>
        <dbReference type="ARBA" id="ARBA00009773"/>
    </source>
</evidence>
<dbReference type="Pfam" id="PF01594">
    <property type="entry name" value="AI-2E_transport"/>
    <property type="match status" value="1"/>
</dbReference>
<feature type="transmembrane region" description="Helical" evidence="8">
    <location>
        <begin position="20"/>
        <end position="53"/>
    </location>
</feature>
<evidence type="ECO:0000256" key="5">
    <source>
        <dbReference type="ARBA" id="ARBA00022692"/>
    </source>
</evidence>
<comment type="subcellular location">
    <subcellularLocation>
        <location evidence="1">Cell membrane</location>
        <topology evidence="1">Multi-pass membrane protein</topology>
    </subcellularLocation>
</comment>
<feature type="transmembrane region" description="Helical" evidence="8">
    <location>
        <begin position="173"/>
        <end position="189"/>
    </location>
</feature>
<keyword evidence="4" id="KW-1003">Cell membrane</keyword>
<evidence type="ECO:0000256" key="6">
    <source>
        <dbReference type="ARBA" id="ARBA00022989"/>
    </source>
</evidence>
<feature type="transmembrane region" description="Helical" evidence="8">
    <location>
        <begin position="74"/>
        <end position="96"/>
    </location>
</feature>
<evidence type="ECO:0000256" key="8">
    <source>
        <dbReference type="SAM" id="Phobius"/>
    </source>
</evidence>
<keyword evidence="3" id="KW-0813">Transport</keyword>
<keyword evidence="6 8" id="KW-1133">Transmembrane helix</keyword>
<reference evidence="9" key="1">
    <citation type="submission" date="2016-01" db="EMBL/GenBank/DDBJ databases">
        <authorList>
            <person name="Mcilroy J.S."/>
            <person name="Karst M S."/>
            <person name="Albertsen M."/>
        </authorList>
    </citation>
    <scope>NUCLEOTIDE SEQUENCE</scope>
    <source>
        <strain evidence="9">Cfx-K</strain>
    </source>
</reference>
<keyword evidence="10" id="KW-1185">Reference proteome</keyword>
<dbReference type="PANTHER" id="PTHR21716:SF53">
    <property type="entry name" value="PERMEASE PERM-RELATED"/>
    <property type="match status" value="1"/>
</dbReference>
<evidence type="ECO:0000256" key="4">
    <source>
        <dbReference type="ARBA" id="ARBA00022475"/>
    </source>
</evidence>
<evidence type="ECO:0000313" key="10">
    <source>
        <dbReference type="Proteomes" id="UP000215027"/>
    </source>
</evidence>
<proteinExistence type="inferred from homology"/>
<dbReference type="GO" id="GO:0005886">
    <property type="term" value="C:plasma membrane"/>
    <property type="evidence" value="ECO:0007669"/>
    <property type="project" value="UniProtKB-SubCell"/>
</dbReference>
<sequence>MTPEPPVNYHSPPWSRTTKVIVVVVMLIVLFLLIGRFRTLIGMLVIAAILGYLLEPIINFIDQRTTIRRGIIIALVYLVLAVALIGGFSALGFASYQQVANLIDLTPELIEDVGATITSLVNRTDPIGIGPFVIEPTIIPWDRITEQLLGFLDPVLSQSTTIVSRFATSTVRTAFNIVFIFIISLYLATDLPNLGSHIKSIAQQPGYRADAERLLPELSRVWRAYLRGQIILGLVIFLVVWIGLTILGVQNSLALGLLAGLLEFVPTLGPVVSAGVAILVALFQPSNYFGLESWQFALLVLGLMVVIQQVENNLLVPRIVGGALDLHPILVIVGVFMGAAIAGILGAILAAPVVASLKVLGLYTWRKLFDLPPFPDEPPPEEQPPLPMVVD</sequence>
<feature type="transmembrane region" description="Helical" evidence="8">
    <location>
        <begin position="330"/>
        <end position="357"/>
    </location>
</feature>
<organism evidence="9 10">
    <name type="scientific">Candidatus Promineifilum breve</name>
    <dbReference type="NCBI Taxonomy" id="1806508"/>
    <lineage>
        <taxon>Bacteria</taxon>
        <taxon>Bacillati</taxon>
        <taxon>Chloroflexota</taxon>
        <taxon>Ardenticatenia</taxon>
        <taxon>Candidatus Promineifilales</taxon>
        <taxon>Candidatus Promineifilaceae</taxon>
        <taxon>Candidatus Promineifilum</taxon>
    </lineage>
</organism>
<feature type="transmembrane region" description="Helical" evidence="8">
    <location>
        <begin position="255"/>
        <end position="282"/>
    </location>
</feature>
<keyword evidence="7 8" id="KW-0472">Membrane</keyword>
<dbReference type="KEGG" id="pbf:CFX0092_A3407"/>
<dbReference type="RefSeq" id="WP_095044518.1">
    <property type="nucleotide sequence ID" value="NZ_LN890655.1"/>
</dbReference>
<protein>
    <recommendedName>
        <fullName evidence="11">AI-2E family transporter</fullName>
    </recommendedName>
</protein>